<dbReference type="EMBL" id="KL597053">
    <property type="protein sequence ID" value="KER20475.1"/>
    <property type="molecule type" value="Genomic_DNA"/>
</dbReference>
<organism evidence="2 3">
    <name type="scientific">Opisthorchis viverrini</name>
    <name type="common">Southeast Asian liver fluke</name>
    <dbReference type="NCBI Taxonomy" id="6198"/>
    <lineage>
        <taxon>Eukaryota</taxon>
        <taxon>Metazoa</taxon>
        <taxon>Spiralia</taxon>
        <taxon>Lophotrochozoa</taxon>
        <taxon>Platyhelminthes</taxon>
        <taxon>Trematoda</taxon>
        <taxon>Digenea</taxon>
        <taxon>Opisthorchiida</taxon>
        <taxon>Opisthorchiata</taxon>
        <taxon>Opisthorchiidae</taxon>
        <taxon>Opisthorchis</taxon>
    </lineage>
</organism>
<feature type="region of interest" description="Disordered" evidence="1">
    <location>
        <begin position="1"/>
        <end position="101"/>
    </location>
</feature>
<name>A0A074ZB71_OPIVI</name>
<protein>
    <submittedName>
        <fullName evidence="2">Uncharacterized protein</fullName>
    </submittedName>
</protein>
<accession>A0A074ZB71</accession>
<keyword evidence="3" id="KW-1185">Reference proteome</keyword>
<feature type="compositionally biased region" description="Polar residues" evidence="1">
    <location>
        <begin position="133"/>
        <end position="157"/>
    </location>
</feature>
<evidence type="ECO:0000313" key="3">
    <source>
        <dbReference type="Proteomes" id="UP000054324"/>
    </source>
</evidence>
<dbReference type="AlphaFoldDB" id="A0A074ZB71"/>
<gene>
    <name evidence="2" type="ORF">T265_10988</name>
</gene>
<dbReference type="RefSeq" id="XP_009175784.1">
    <property type="nucleotide sequence ID" value="XM_009177520.1"/>
</dbReference>
<dbReference type="GeneID" id="20325156"/>
<feature type="compositionally biased region" description="Gly residues" evidence="1">
    <location>
        <begin position="1"/>
        <end position="20"/>
    </location>
</feature>
<feature type="compositionally biased region" description="Low complexity" evidence="1">
    <location>
        <begin position="35"/>
        <end position="46"/>
    </location>
</feature>
<evidence type="ECO:0000313" key="2">
    <source>
        <dbReference type="EMBL" id="KER20475.1"/>
    </source>
</evidence>
<feature type="compositionally biased region" description="Pro residues" evidence="1">
    <location>
        <begin position="70"/>
        <end position="84"/>
    </location>
</feature>
<feature type="region of interest" description="Disordered" evidence="1">
    <location>
        <begin position="113"/>
        <end position="160"/>
    </location>
</feature>
<feature type="compositionally biased region" description="Polar residues" evidence="1">
    <location>
        <begin position="86"/>
        <end position="101"/>
    </location>
</feature>
<evidence type="ECO:0000256" key="1">
    <source>
        <dbReference type="SAM" id="MobiDB-lite"/>
    </source>
</evidence>
<dbReference type="KEGG" id="ovi:T265_10988"/>
<sequence>MFGTGPGDSGLLNGGSGGLLPRGSGMMPPPTLECSSGMPSPVSGGYPPSGPDLKAPPGLSVRPDLMDPSGGPPPLIPSEYPPCTGPGSNENGQGTSIFCSTPHSVMMIPPLSHGGMLHSQQQHLASVGGPQGQAPSPSQYVPSSGQHSGSGGCTLQSVCGGPNPSPVGGPACVQLPQ</sequence>
<dbReference type="CTD" id="20325156"/>
<dbReference type="Proteomes" id="UP000054324">
    <property type="component" value="Unassembled WGS sequence"/>
</dbReference>
<reference evidence="2 3" key="1">
    <citation type="submission" date="2013-11" db="EMBL/GenBank/DDBJ databases">
        <title>Opisthorchis viverrini - life in the bile duct.</title>
        <authorList>
            <person name="Young N.D."/>
            <person name="Nagarajan N."/>
            <person name="Lin S.J."/>
            <person name="Korhonen P.K."/>
            <person name="Jex A.R."/>
            <person name="Hall R.S."/>
            <person name="Safavi-Hemami H."/>
            <person name="Kaewkong W."/>
            <person name="Bertrand D."/>
            <person name="Gao S."/>
            <person name="Seet Q."/>
            <person name="Wongkham S."/>
            <person name="Teh B.T."/>
            <person name="Wongkham C."/>
            <person name="Intapan P.M."/>
            <person name="Maleewong W."/>
            <person name="Yang X."/>
            <person name="Hu M."/>
            <person name="Wang Z."/>
            <person name="Hofmann A."/>
            <person name="Sternberg P.W."/>
            <person name="Tan P."/>
            <person name="Wang J."/>
            <person name="Gasser R.B."/>
        </authorList>
    </citation>
    <scope>NUCLEOTIDE SEQUENCE [LARGE SCALE GENOMIC DNA]</scope>
</reference>
<proteinExistence type="predicted"/>